<feature type="chain" id="PRO_5002252657" evidence="2">
    <location>
        <begin position="26"/>
        <end position="767"/>
    </location>
</feature>
<dbReference type="EMBL" id="KN847317">
    <property type="protein sequence ID" value="KIW60120.1"/>
    <property type="molecule type" value="Genomic_DNA"/>
</dbReference>
<keyword evidence="4" id="KW-1185">Reference proteome</keyword>
<dbReference type="GO" id="GO:0005975">
    <property type="term" value="P:carbohydrate metabolic process"/>
    <property type="evidence" value="ECO:0007669"/>
    <property type="project" value="InterPro"/>
</dbReference>
<dbReference type="GeneID" id="25322269"/>
<dbReference type="PANTHER" id="PTHR31151:SF0">
    <property type="entry name" value="PROLINE-TRNA LIGASE (DUF1680)"/>
    <property type="match status" value="1"/>
</dbReference>
<dbReference type="AlphaFoldDB" id="A0A0D2EZM6"/>
<dbReference type="PANTHER" id="PTHR31151">
    <property type="entry name" value="PROLINE-TRNA LIGASE (DUF1680)"/>
    <property type="match status" value="1"/>
</dbReference>
<dbReference type="Proteomes" id="UP000054342">
    <property type="component" value="Unassembled WGS sequence"/>
</dbReference>
<dbReference type="OrthoDB" id="5358475at2759"/>
<proteinExistence type="predicted"/>
<gene>
    <name evidence="3" type="ORF">PV05_00361</name>
</gene>
<dbReference type="HOGENOM" id="CLU_016354_1_0_1"/>
<keyword evidence="2" id="KW-0732">Signal</keyword>
<evidence type="ECO:0000313" key="4">
    <source>
        <dbReference type="Proteomes" id="UP000054342"/>
    </source>
</evidence>
<sequence length="767" mass="87882">MVLSWGLLYRLFVFIVLQGLAYVQAHVSSAQQPLAVGEPAQRGEDAGCCHRSWLKDQRVILNRPTWNVRTPKEDPQQPIRDPYFNTTLLPLKFEPLPLGSVKPLGWLRQQLDLMADGLPGHLHEFYRLVKDAPWLGGDQEYSWLNEAWPYSYNALVPLAWLTENARLKHHVLRVTDWVISHQHEDGWLGPETDLSRRNFWGRYPLFLGFMQLVEAEPDLGEGMILPAMHRFVLLMYQMLSNKHQGYVWKPGDQFDEQWGRSRAADMVLALQWLYEKYPMGNEKEIHHCMVYMYEMAYDWGYWFNEDNYIKDDLDLYPVELTNSLFPYLHGVNAGQGLKWAAVMRRLVQDDSLLNTSRNGVNWTFQYHGTPSGAIIGDERQAGLSPVRGTELCSVVETMFSLNYLYQATGDRDLADKSELAAYNALPVMFMPHWWAHQYIAQTNQPASHRLESSPFWNVGPFGQTYGTEPNFPCCTVNMQGYAKWVPASFVKVGEDGLAHALLGPAHVSTTLMKRNKIRIRCETNYPFANYLSYEMKARSAFRFSFRVPSWAILNESSIWVDSGKARDLKPDNATGLHTMIVPAGHTRIEVMFGATVRVEPRANDTVSIYHGALLYALPIAGDYSYTRPARYPGTSAPPQARDWAILPREPWNVAIDITTLRFFDYPNRYDDWMPHPIWHEEQPPVSISALACEIDWQLKDGYAPNPPLKGQRNCTGRAFPVELRPYGSAKLHMAELPTVDLRPGSHDLWQHGEDDGEKPGMTNQMEL</sequence>
<protein>
    <submittedName>
        <fullName evidence="3">Uncharacterized protein</fullName>
    </submittedName>
</protein>
<feature type="signal peptide" evidence="2">
    <location>
        <begin position="1"/>
        <end position="25"/>
    </location>
</feature>
<dbReference type="STRING" id="348802.A0A0D2EZM6"/>
<name>A0A0D2EZM6_9EURO</name>
<dbReference type="InterPro" id="IPR008928">
    <property type="entry name" value="6-hairpin_glycosidase_sf"/>
</dbReference>
<evidence type="ECO:0000313" key="3">
    <source>
        <dbReference type="EMBL" id="KIW60120.1"/>
    </source>
</evidence>
<feature type="region of interest" description="Disordered" evidence="1">
    <location>
        <begin position="746"/>
        <end position="767"/>
    </location>
</feature>
<dbReference type="RefSeq" id="XP_013320704.1">
    <property type="nucleotide sequence ID" value="XM_013465250.1"/>
</dbReference>
<organism evidence="3 4">
    <name type="scientific">Exophiala xenobiotica</name>
    <dbReference type="NCBI Taxonomy" id="348802"/>
    <lineage>
        <taxon>Eukaryota</taxon>
        <taxon>Fungi</taxon>
        <taxon>Dikarya</taxon>
        <taxon>Ascomycota</taxon>
        <taxon>Pezizomycotina</taxon>
        <taxon>Eurotiomycetes</taxon>
        <taxon>Chaetothyriomycetidae</taxon>
        <taxon>Chaetothyriales</taxon>
        <taxon>Herpotrichiellaceae</taxon>
        <taxon>Exophiala</taxon>
    </lineage>
</organism>
<dbReference type="SUPFAM" id="SSF48208">
    <property type="entry name" value="Six-hairpin glycosidases"/>
    <property type="match status" value="1"/>
</dbReference>
<evidence type="ECO:0000256" key="1">
    <source>
        <dbReference type="SAM" id="MobiDB-lite"/>
    </source>
</evidence>
<accession>A0A0D2EZM6</accession>
<reference evidence="3 4" key="1">
    <citation type="submission" date="2015-01" db="EMBL/GenBank/DDBJ databases">
        <title>The Genome Sequence of Exophiala xenobiotica CBS118157.</title>
        <authorList>
            <consortium name="The Broad Institute Genomics Platform"/>
            <person name="Cuomo C."/>
            <person name="de Hoog S."/>
            <person name="Gorbushina A."/>
            <person name="Stielow B."/>
            <person name="Teixiera M."/>
            <person name="Abouelleil A."/>
            <person name="Chapman S.B."/>
            <person name="Priest M."/>
            <person name="Young S.K."/>
            <person name="Wortman J."/>
            <person name="Nusbaum C."/>
            <person name="Birren B."/>
        </authorList>
    </citation>
    <scope>NUCLEOTIDE SEQUENCE [LARGE SCALE GENOMIC DNA]</scope>
    <source>
        <strain evidence="3 4">CBS 118157</strain>
    </source>
</reference>
<evidence type="ECO:0000256" key="2">
    <source>
        <dbReference type="SAM" id="SignalP"/>
    </source>
</evidence>